<feature type="transmembrane region" description="Helical" evidence="2">
    <location>
        <begin position="40"/>
        <end position="57"/>
    </location>
</feature>
<evidence type="ECO:0000256" key="2">
    <source>
        <dbReference type="SAM" id="Phobius"/>
    </source>
</evidence>
<evidence type="ECO:0000256" key="1">
    <source>
        <dbReference type="SAM" id="MobiDB-lite"/>
    </source>
</evidence>
<reference evidence="3 4" key="1">
    <citation type="submission" date="2006-10" db="EMBL/GenBank/DDBJ databases">
        <title>Complete sequence of Syntrophobacter fumaroxidans MPOB.</title>
        <authorList>
            <consortium name="US DOE Joint Genome Institute"/>
            <person name="Copeland A."/>
            <person name="Lucas S."/>
            <person name="Lapidus A."/>
            <person name="Barry K."/>
            <person name="Detter J.C."/>
            <person name="Glavina del Rio T."/>
            <person name="Hammon N."/>
            <person name="Israni S."/>
            <person name="Pitluck S."/>
            <person name="Goltsman E.G."/>
            <person name="Martinez M."/>
            <person name="Schmutz J."/>
            <person name="Larimer F."/>
            <person name="Land M."/>
            <person name="Hauser L."/>
            <person name="Kyrpides N."/>
            <person name="Kim E."/>
            <person name="Boone D.R."/>
            <person name="Brockman F."/>
            <person name="Culley D."/>
            <person name="Ferry J."/>
            <person name="Gunsalus R."/>
            <person name="McInerney M.J."/>
            <person name="Morrison M."/>
            <person name="Plugge C."/>
            <person name="Rohlin L."/>
            <person name="Scholten J."/>
            <person name="Sieber J."/>
            <person name="Stams A.J.M."/>
            <person name="Worm P."/>
            <person name="Henstra A.M."/>
            <person name="Richardson P."/>
        </authorList>
    </citation>
    <scope>NUCLEOTIDE SEQUENCE [LARGE SCALE GENOMIC DNA]</scope>
    <source>
        <strain evidence="4">DSM 10017 / MPOB</strain>
    </source>
</reference>
<evidence type="ECO:0000313" key="4">
    <source>
        <dbReference type="Proteomes" id="UP000001784"/>
    </source>
</evidence>
<proteinExistence type="predicted"/>
<dbReference type="AlphaFoldDB" id="A0LJV2"/>
<keyword evidence="2" id="KW-0812">Transmembrane</keyword>
<keyword evidence="4" id="KW-1185">Reference proteome</keyword>
<keyword evidence="2" id="KW-1133">Transmembrane helix</keyword>
<feature type="compositionally biased region" description="Basic residues" evidence="1">
    <location>
        <begin position="142"/>
        <end position="153"/>
    </location>
</feature>
<feature type="transmembrane region" description="Helical" evidence="2">
    <location>
        <begin position="69"/>
        <end position="87"/>
    </location>
</feature>
<dbReference type="EMBL" id="CP000478">
    <property type="protein sequence ID" value="ABK17704.1"/>
    <property type="molecule type" value="Genomic_DNA"/>
</dbReference>
<keyword evidence="2" id="KW-0472">Membrane</keyword>
<dbReference type="HOGENOM" id="CLU_1712363_0_0_7"/>
<feature type="transmembrane region" description="Helical" evidence="2">
    <location>
        <begin position="93"/>
        <end position="118"/>
    </location>
</feature>
<organism evidence="3 4">
    <name type="scientific">Syntrophobacter fumaroxidans (strain DSM 10017 / MPOB)</name>
    <dbReference type="NCBI Taxonomy" id="335543"/>
    <lineage>
        <taxon>Bacteria</taxon>
        <taxon>Pseudomonadati</taxon>
        <taxon>Thermodesulfobacteriota</taxon>
        <taxon>Syntrophobacteria</taxon>
        <taxon>Syntrophobacterales</taxon>
        <taxon>Syntrophobacteraceae</taxon>
        <taxon>Syntrophobacter</taxon>
    </lineage>
</organism>
<feature type="region of interest" description="Disordered" evidence="1">
    <location>
        <begin position="133"/>
        <end position="153"/>
    </location>
</feature>
<accession>A0LJV2</accession>
<dbReference type="KEGG" id="sfu:Sfum_2021"/>
<dbReference type="InParanoid" id="A0LJV2"/>
<name>A0LJV2_SYNFM</name>
<evidence type="ECO:0000313" key="3">
    <source>
        <dbReference type="EMBL" id="ABK17704.1"/>
    </source>
</evidence>
<gene>
    <name evidence="3" type="ordered locus">Sfum_2021</name>
</gene>
<dbReference type="RefSeq" id="WP_011698874.1">
    <property type="nucleotide sequence ID" value="NC_008554.1"/>
</dbReference>
<protein>
    <submittedName>
        <fullName evidence="3">Uncharacterized protein</fullName>
    </submittedName>
</protein>
<sequence precursor="true">MFLTILHMRYMRAMAEYALLLLVVAAAVIAWGTWVAGFSFFLVAAPVLPVVESAIRFRRTTPLAERTAFAVSLAAALAHAVFLYLAQRGSVDGTLFAVICQYLSLMILGTALGCMLFTEKILAFKEPKKAHVLGKGKGGYQRPRKNTIKKPKK</sequence>
<dbReference type="Proteomes" id="UP000001784">
    <property type="component" value="Chromosome"/>
</dbReference>